<feature type="domain" description="BTB" evidence="1">
    <location>
        <begin position="18"/>
        <end position="78"/>
    </location>
</feature>
<protein>
    <recommendedName>
        <fullName evidence="1">BTB domain-containing protein</fullName>
    </recommendedName>
</protein>
<accession>A0ABR0TF08</accession>
<name>A0ABR0TF08_AURPU</name>
<sequence length="93" mass="10617">MASADSLTASFFDNEQYSDITIKFGDHQIRAHKVILAQQSGYFMTAFSSRFQVATNPVIDLGDEDDPALLTNVIKYLYWNGHIHDYDKDRGRL</sequence>
<evidence type="ECO:0000313" key="2">
    <source>
        <dbReference type="EMBL" id="KAK6003017.1"/>
    </source>
</evidence>
<organism evidence="2 3">
    <name type="scientific">Aureobasidium pullulans</name>
    <name type="common">Black yeast</name>
    <name type="synonym">Pullularia pullulans</name>
    <dbReference type="NCBI Taxonomy" id="5580"/>
    <lineage>
        <taxon>Eukaryota</taxon>
        <taxon>Fungi</taxon>
        <taxon>Dikarya</taxon>
        <taxon>Ascomycota</taxon>
        <taxon>Pezizomycotina</taxon>
        <taxon>Dothideomycetes</taxon>
        <taxon>Dothideomycetidae</taxon>
        <taxon>Dothideales</taxon>
        <taxon>Saccotheciaceae</taxon>
        <taxon>Aureobasidium</taxon>
    </lineage>
</organism>
<dbReference type="PROSITE" id="PS50097">
    <property type="entry name" value="BTB"/>
    <property type="match status" value="1"/>
</dbReference>
<dbReference type="Proteomes" id="UP001341245">
    <property type="component" value="Unassembled WGS sequence"/>
</dbReference>
<gene>
    <name evidence="2" type="ORF">QM012_000862</name>
</gene>
<evidence type="ECO:0000259" key="1">
    <source>
        <dbReference type="PROSITE" id="PS50097"/>
    </source>
</evidence>
<evidence type="ECO:0000313" key="3">
    <source>
        <dbReference type="Proteomes" id="UP001341245"/>
    </source>
</evidence>
<dbReference type="InterPro" id="IPR011333">
    <property type="entry name" value="SKP1/BTB/POZ_sf"/>
</dbReference>
<proteinExistence type="predicted"/>
<keyword evidence="3" id="KW-1185">Reference proteome</keyword>
<comment type="caution">
    <text evidence="2">The sequence shown here is derived from an EMBL/GenBank/DDBJ whole genome shotgun (WGS) entry which is preliminary data.</text>
</comment>
<dbReference type="EMBL" id="JASGXD010000010">
    <property type="protein sequence ID" value="KAK6003017.1"/>
    <property type="molecule type" value="Genomic_DNA"/>
</dbReference>
<dbReference type="Pfam" id="PF00651">
    <property type="entry name" value="BTB"/>
    <property type="match status" value="1"/>
</dbReference>
<dbReference type="CDD" id="cd18186">
    <property type="entry name" value="BTB_POZ_ZBTB_KLHL-like"/>
    <property type="match status" value="1"/>
</dbReference>
<dbReference type="Gene3D" id="3.30.710.10">
    <property type="entry name" value="Potassium Channel Kv1.1, Chain A"/>
    <property type="match status" value="1"/>
</dbReference>
<reference evidence="2 3" key="1">
    <citation type="submission" date="2023-11" db="EMBL/GenBank/DDBJ databases">
        <title>Draft genome sequence and annotation of the polyextremotolerant black yeast-like fungus Aureobasidium pullulans NRRL 62042.</title>
        <authorList>
            <person name="Dielentheis-Frenken M.R.E."/>
            <person name="Wibberg D."/>
            <person name="Blank L.M."/>
            <person name="Tiso T."/>
        </authorList>
    </citation>
    <scope>NUCLEOTIDE SEQUENCE [LARGE SCALE GENOMIC DNA]</scope>
    <source>
        <strain evidence="2 3">NRRL 62042</strain>
    </source>
</reference>
<dbReference type="InterPro" id="IPR000210">
    <property type="entry name" value="BTB/POZ_dom"/>
</dbReference>
<dbReference type="SUPFAM" id="SSF54695">
    <property type="entry name" value="POZ domain"/>
    <property type="match status" value="1"/>
</dbReference>